<organism evidence="3 4">
    <name type="scientific">Caenorhabditis elegans</name>
    <dbReference type="NCBI Taxonomy" id="6239"/>
    <lineage>
        <taxon>Eukaryota</taxon>
        <taxon>Metazoa</taxon>
        <taxon>Ecdysozoa</taxon>
        <taxon>Nematoda</taxon>
        <taxon>Chromadorea</taxon>
        <taxon>Rhabditida</taxon>
        <taxon>Rhabditina</taxon>
        <taxon>Rhabditomorpha</taxon>
        <taxon>Rhabditoidea</taxon>
        <taxon>Rhabditidae</taxon>
        <taxon>Peloderinae</taxon>
        <taxon>Caenorhabditis</taxon>
    </lineage>
</organism>
<keyword evidence="2 3" id="KW-0812">Transmembrane</keyword>
<dbReference type="UCSC" id="F32A7.8">
    <property type="organism name" value="c. elegans"/>
</dbReference>
<keyword evidence="4" id="KW-1185">Reference proteome</keyword>
<dbReference type="GeneID" id="3565265"/>
<proteinExistence type="predicted"/>
<dbReference type="Bgee" id="WBGene00044245">
    <property type="expression patterns" value="Expressed in embryo and 3 other cell types or tissues"/>
</dbReference>
<dbReference type="CTD" id="3565265"/>
<evidence type="ECO:0000313" key="4">
    <source>
        <dbReference type="Proteomes" id="UP000001940"/>
    </source>
</evidence>
<dbReference type="HOGENOM" id="CLU_2707030_0_0_1"/>
<keyword evidence="2" id="KW-1133">Transmembrane helix</keyword>
<accession>Q564S6</accession>
<dbReference type="PaxDb" id="6239-F32A7.8"/>
<keyword evidence="2" id="KW-0472">Membrane</keyword>
<dbReference type="EMBL" id="BX284601">
    <property type="protein sequence ID" value="CAI79246.1"/>
    <property type="molecule type" value="Genomic_DNA"/>
</dbReference>
<evidence type="ECO:0000313" key="3">
    <source>
        <dbReference type="EMBL" id="CAI79246.1"/>
    </source>
</evidence>
<evidence type="ECO:0000256" key="1">
    <source>
        <dbReference type="SAM" id="MobiDB-lite"/>
    </source>
</evidence>
<dbReference type="AGR" id="WB:WBGene00044245"/>
<dbReference type="KEGG" id="cel:CELE_F32A7.8"/>
<protein>
    <submittedName>
        <fullName evidence="3">Transmembrane protein</fullName>
    </submittedName>
</protein>
<dbReference type="InParanoid" id="Q564S6"/>
<dbReference type="RefSeq" id="NP_001021439.1">
    <property type="nucleotide sequence ID" value="NM_001026268.1"/>
</dbReference>
<gene>
    <name evidence="3" type="ORF">CELE_F32A7.8</name>
    <name evidence="3 5" type="ORF">F32A7.8</name>
</gene>
<evidence type="ECO:0000256" key="2">
    <source>
        <dbReference type="SAM" id="Phobius"/>
    </source>
</evidence>
<sequence>MPRRIGANSIAPEAPNTAQPTVNPYRRIVLPMKVIVGLTIMTAACISFSGFVIYVVMTKPHNPNMTVTEYGPL</sequence>
<feature type="region of interest" description="Disordered" evidence="1">
    <location>
        <begin position="1"/>
        <end position="20"/>
    </location>
</feature>
<name>Q564S6_CAEEL</name>
<dbReference type="WormBase" id="F32A7.8">
    <property type="protein sequence ID" value="CE38337"/>
    <property type="gene ID" value="WBGene00044245"/>
</dbReference>
<dbReference type="Proteomes" id="UP000001940">
    <property type="component" value="Chromosome I"/>
</dbReference>
<reference evidence="3 4" key="1">
    <citation type="journal article" date="1998" name="Science">
        <title>Genome sequence of the nematode C. elegans: a platform for investigating biology.</title>
        <authorList>
            <consortium name="The C. elegans sequencing consortium"/>
            <person name="Sulson J.E."/>
            <person name="Waterston R."/>
        </authorList>
    </citation>
    <scope>NUCLEOTIDE SEQUENCE [LARGE SCALE GENOMIC DNA]</scope>
    <source>
        <strain evidence="3 4">Bristol N2</strain>
    </source>
</reference>
<dbReference type="AlphaFoldDB" id="Q564S6"/>
<evidence type="ECO:0000313" key="5">
    <source>
        <dbReference type="WormBase" id="F32A7.8"/>
    </source>
</evidence>
<feature type="transmembrane region" description="Helical" evidence="2">
    <location>
        <begin position="34"/>
        <end position="57"/>
    </location>
</feature>